<dbReference type="AlphaFoldDB" id="A0ABD3M2V2"/>
<dbReference type="Proteomes" id="UP001530293">
    <property type="component" value="Unassembled WGS sequence"/>
</dbReference>
<gene>
    <name evidence="2" type="ORF">ACHAWU_004263</name>
</gene>
<protein>
    <submittedName>
        <fullName evidence="2">Uncharacterized protein</fullName>
    </submittedName>
</protein>
<organism evidence="2 3">
    <name type="scientific">Discostella pseudostelligera</name>
    <dbReference type="NCBI Taxonomy" id="259834"/>
    <lineage>
        <taxon>Eukaryota</taxon>
        <taxon>Sar</taxon>
        <taxon>Stramenopiles</taxon>
        <taxon>Ochrophyta</taxon>
        <taxon>Bacillariophyta</taxon>
        <taxon>Coscinodiscophyceae</taxon>
        <taxon>Thalassiosirophycidae</taxon>
        <taxon>Stephanodiscales</taxon>
        <taxon>Stephanodiscaceae</taxon>
        <taxon>Discostella</taxon>
    </lineage>
</organism>
<feature type="transmembrane region" description="Helical" evidence="1">
    <location>
        <begin position="21"/>
        <end position="41"/>
    </location>
</feature>
<name>A0ABD3M2V2_9STRA</name>
<evidence type="ECO:0000256" key="1">
    <source>
        <dbReference type="SAM" id="Phobius"/>
    </source>
</evidence>
<accession>A0ABD3M2V2</accession>
<keyword evidence="1" id="KW-1133">Transmembrane helix</keyword>
<comment type="caution">
    <text evidence="2">The sequence shown here is derived from an EMBL/GenBank/DDBJ whole genome shotgun (WGS) entry which is preliminary data.</text>
</comment>
<evidence type="ECO:0000313" key="2">
    <source>
        <dbReference type="EMBL" id="KAL3758298.1"/>
    </source>
</evidence>
<keyword evidence="1" id="KW-0812">Transmembrane</keyword>
<reference evidence="2 3" key="1">
    <citation type="submission" date="2024-10" db="EMBL/GenBank/DDBJ databases">
        <title>Updated reference genomes for cyclostephanoid diatoms.</title>
        <authorList>
            <person name="Roberts W.R."/>
            <person name="Alverson A.J."/>
        </authorList>
    </citation>
    <scope>NUCLEOTIDE SEQUENCE [LARGE SCALE GENOMIC DNA]</scope>
    <source>
        <strain evidence="2 3">AJA232-27</strain>
    </source>
</reference>
<proteinExistence type="predicted"/>
<sequence length="530" mass="58694">MTKSSPSPPPNNDHRRNHDNISFNLASTLISVVSILVLHSGCIRPSAATPAPLPSPFIPSSSSATIPSSLPQERPFSADVVDKFLTNRCGSCSLDESPAIWSYEGTLTDPMTGKVIADVEGLELIKRLPAVRRSQLTDNNKQSILDNLHAKKLLCSQDSQWDAAMTILSRRLFCYRRRNTMESSPCNSLLTSLRLRPDGPLRHLSPSESMAIYDSALTYISRNKGREMVIISERGGCGGNTEDVEIKNQFVMGHAEINSSNKISPPSIFEFSILARRGSERDGPTQLPLIRSEEVESVDATMSPPRSRFLQFGKGVGSDNSLARKYGSVRETYSYSFNNDIGSAGDASSNSGWFVRTVNQIGNRRLRVTPPESIKQSTLLYTRYGEAPPWYAPGRSCTLELRGERIHEPTSAGGTECTANSSAYSSNLPPLTSWAASKCNFWSGWPTLFSSHKQNTDGVDLMRQYYQLPPESEASLARKAVELFCSERNLSFDQMDNEYPIPERSRWLATSENVLSKVQMCIKRLSKSIV</sequence>
<keyword evidence="1" id="KW-0472">Membrane</keyword>
<keyword evidence="3" id="KW-1185">Reference proteome</keyword>
<dbReference type="EMBL" id="JALLBG020000234">
    <property type="protein sequence ID" value="KAL3758298.1"/>
    <property type="molecule type" value="Genomic_DNA"/>
</dbReference>
<evidence type="ECO:0000313" key="3">
    <source>
        <dbReference type="Proteomes" id="UP001530293"/>
    </source>
</evidence>